<gene>
    <name evidence="1" type="ORF">AHQ27_19340</name>
</gene>
<sequence>MMLSGCSNGQSTPVSKYKIPETFITPTPIPRFEVKNWGDYPEYVEQIVAALAICNTDKAAIKSLSESLNTEN</sequence>
<organism evidence="1">
    <name type="scientific">Salmonella montevideo</name>
    <dbReference type="NCBI Taxonomy" id="115981"/>
    <lineage>
        <taxon>Bacteria</taxon>
        <taxon>Pseudomonadati</taxon>
        <taxon>Pseudomonadota</taxon>
        <taxon>Gammaproteobacteria</taxon>
        <taxon>Enterobacterales</taxon>
        <taxon>Enterobacteriaceae</taxon>
        <taxon>Salmonella</taxon>
    </lineage>
</organism>
<evidence type="ECO:0008006" key="2">
    <source>
        <dbReference type="Google" id="ProtNLM"/>
    </source>
</evidence>
<dbReference type="Pfam" id="PF23793">
    <property type="entry name" value="LysC"/>
    <property type="match status" value="1"/>
</dbReference>
<name>A0A624B7T4_SALMO</name>
<reference evidence="1" key="1">
    <citation type="submission" date="2018-07" db="EMBL/GenBank/DDBJ databases">
        <authorList>
            <consortium name="GenomeTrakr network: Whole genome sequencing for foodborne pathogen traceback"/>
        </authorList>
    </citation>
    <scope>NUCLEOTIDE SEQUENCE</scope>
    <source>
        <strain evidence="1">FDA00000044</strain>
    </source>
</reference>
<accession>A0A624B7T4</accession>
<dbReference type="InterPro" id="IPR058979">
    <property type="entry name" value="LysC-like"/>
</dbReference>
<comment type="caution">
    <text evidence="1">The sequence shown here is derived from an EMBL/GenBank/DDBJ whole genome shotgun (WGS) entry which is preliminary data.</text>
</comment>
<dbReference type="AlphaFoldDB" id="A0A624B7T4"/>
<evidence type="ECO:0000313" key="1">
    <source>
        <dbReference type="EMBL" id="ECZ5262980.1"/>
    </source>
</evidence>
<proteinExistence type="predicted"/>
<protein>
    <recommendedName>
        <fullName evidence="2">Peptidase</fullName>
    </recommendedName>
</protein>
<dbReference type="EMBL" id="AALGYR010000014">
    <property type="protein sequence ID" value="ECZ5262980.1"/>
    <property type="molecule type" value="Genomic_DNA"/>
</dbReference>